<dbReference type="Proteomes" id="UP000789739">
    <property type="component" value="Unassembled WGS sequence"/>
</dbReference>
<proteinExistence type="predicted"/>
<evidence type="ECO:0000256" key="1">
    <source>
        <dbReference type="SAM" id="MobiDB-lite"/>
    </source>
</evidence>
<evidence type="ECO:0000313" key="3">
    <source>
        <dbReference type="EMBL" id="CAG8489726.1"/>
    </source>
</evidence>
<dbReference type="EMBL" id="CAJVPI010000148">
    <property type="protein sequence ID" value="CAG8489726.1"/>
    <property type="molecule type" value="Genomic_DNA"/>
</dbReference>
<dbReference type="GO" id="GO:0051260">
    <property type="term" value="P:protein homooligomerization"/>
    <property type="evidence" value="ECO:0007669"/>
    <property type="project" value="InterPro"/>
</dbReference>
<protein>
    <submittedName>
        <fullName evidence="3">2412_t:CDS:1</fullName>
    </submittedName>
</protein>
<evidence type="ECO:0000313" key="4">
    <source>
        <dbReference type="Proteomes" id="UP000789739"/>
    </source>
</evidence>
<dbReference type="SUPFAM" id="SSF54695">
    <property type="entry name" value="POZ domain"/>
    <property type="match status" value="1"/>
</dbReference>
<dbReference type="PANTHER" id="PTHR14499">
    <property type="entry name" value="POTASSIUM CHANNEL TETRAMERIZATION DOMAIN-CONTAINING"/>
    <property type="match status" value="1"/>
</dbReference>
<dbReference type="SMART" id="SM00225">
    <property type="entry name" value="BTB"/>
    <property type="match status" value="1"/>
</dbReference>
<reference evidence="3" key="1">
    <citation type="submission" date="2021-06" db="EMBL/GenBank/DDBJ databases">
        <authorList>
            <person name="Kallberg Y."/>
            <person name="Tangrot J."/>
            <person name="Rosling A."/>
        </authorList>
    </citation>
    <scope>NUCLEOTIDE SEQUENCE</scope>
    <source>
        <strain evidence="3">BR232B</strain>
    </source>
</reference>
<gene>
    <name evidence="3" type="ORF">PBRASI_LOCUS2036</name>
</gene>
<feature type="domain" description="BTB" evidence="2">
    <location>
        <begin position="23"/>
        <end position="94"/>
    </location>
</feature>
<comment type="caution">
    <text evidence="3">The sequence shown here is derived from an EMBL/GenBank/DDBJ whole genome shotgun (WGS) entry which is preliminary data.</text>
</comment>
<sequence>MIEIKERKYDVIQDSKINIKHNKRIILNVGGIKYETYRSTLTAYPNTLLGTMFADRNLSLLHKTDDNEYFIDRNGHAFYYILEFYRTGKLSWKEEEAKCVCGGVWNVANSSDSGHTDRNGSNSSSVASPLSPLSSSSLLSSSISSSSSSSYPFSSHTHIHSQSSTPFPYRPRVTREELFSELHYFQLPIHAIFSSFTHRAAGHRLTLFTQALEKVLYILASEFQSSIRIDFRKNQQAPHITVLSSENEETVLKTIVAKAVKPFRSVGYTILDKFGEEIRMYLESEVEGLKFDLSHVDNFNWFRLEMKIDYLDREIVLENSTIGDKWRVENVEYRATM</sequence>
<dbReference type="InterPro" id="IPR011333">
    <property type="entry name" value="SKP1/BTB/POZ_sf"/>
</dbReference>
<dbReference type="Gene3D" id="3.30.710.10">
    <property type="entry name" value="Potassium Channel Kv1.1, Chain A"/>
    <property type="match status" value="1"/>
</dbReference>
<keyword evidence="4" id="KW-1185">Reference proteome</keyword>
<dbReference type="InterPro" id="IPR003131">
    <property type="entry name" value="T1-type_BTB"/>
</dbReference>
<evidence type="ECO:0000259" key="2">
    <source>
        <dbReference type="PROSITE" id="PS50097"/>
    </source>
</evidence>
<dbReference type="InterPro" id="IPR000210">
    <property type="entry name" value="BTB/POZ_dom"/>
</dbReference>
<dbReference type="PANTHER" id="PTHR14499:SF136">
    <property type="entry name" value="GH08630P"/>
    <property type="match status" value="1"/>
</dbReference>
<accession>A0A9N8WJW8</accession>
<feature type="compositionally biased region" description="Low complexity" evidence="1">
    <location>
        <begin position="121"/>
        <end position="132"/>
    </location>
</feature>
<dbReference type="Pfam" id="PF02214">
    <property type="entry name" value="BTB_2"/>
    <property type="match status" value="1"/>
</dbReference>
<organism evidence="3 4">
    <name type="scientific">Paraglomus brasilianum</name>
    <dbReference type="NCBI Taxonomy" id="144538"/>
    <lineage>
        <taxon>Eukaryota</taxon>
        <taxon>Fungi</taxon>
        <taxon>Fungi incertae sedis</taxon>
        <taxon>Mucoromycota</taxon>
        <taxon>Glomeromycotina</taxon>
        <taxon>Glomeromycetes</taxon>
        <taxon>Paraglomerales</taxon>
        <taxon>Paraglomeraceae</taxon>
        <taxon>Paraglomus</taxon>
    </lineage>
</organism>
<name>A0A9N8WJW8_9GLOM</name>
<dbReference type="PROSITE" id="PS50097">
    <property type="entry name" value="BTB"/>
    <property type="match status" value="1"/>
</dbReference>
<dbReference type="AlphaFoldDB" id="A0A9N8WJW8"/>
<feature type="region of interest" description="Disordered" evidence="1">
    <location>
        <begin position="112"/>
        <end position="132"/>
    </location>
</feature>
<dbReference type="OrthoDB" id="2414723at2759"/>